<name>A0ACB8VFJ5_9TELE</name>
<dbReference type="EMBL" id="CM041552">
    <property type="protein sequence ID" value="KAI3353677.1"/>
    <property type="molecule type" value="Genomic_DNA"/>
</dbReference>
<evidence type="ECO:0000313" key="2">
    <source>
        <dbReference type="Proteomes" id="UP000831701"/>
    </source>
</evidence>
<protein>
    <submittedName>
        <fullName evidence="1">Uncharacterized protein</fullName>
    </submittedName>
</protein>
<proteinExistence type="predicted"/>
<sequence length="1219" mass="135442">MEKYEKIKVVGRGAFGIVHLCRRRSDGAFVILKEIPVEQMSRDERLAAQNECQVLKLLNHPNIIEYYENFLEDKALMIAMEYAPGGTLADYIQKRCNSLLDEDTILHFFVQILLALYHVHNKLILHRDLKTQNILLDKHQMIVKIGDFGISKILVSKSKAYTNLPALVLKIMSGTFAPISDRYSPELRQLILNMLNLDPSKRPQLNEIMALPICIRPLLNLYTDIGNVKMRRIEKPLSTVQTGPQGRPGGRVPTSRSRDGSIGLGSGKVHSLPLSSVYTWGSGISAPLRLPMLNTEVLQVSLGRTQKMGVTKSGRLITWEAPSVGSGEASLPGVVEQMQPQFISRFLEGQSGVTIKSVSCGDLFTTCMTDRGIIMTFGSGSNGCLGHGNFNDVTQPKIVEALLGYELVQVSCGASHVLAVTNEREVFAWGRGDNGRLGLGTQDTHNSPQQVCLPVEFEAQRVVCGVDCSMIISTQHSIVACGSNRFNKLGLDKIITGEEPNPLNQVEEVLSYSPVQSAPLNSEKIVYIDIGTAHSVAVTEKGQCFTFGSNQHGQIGCSSRRSSRVPYLVPGLQGITMAACGDAFTLAIGSDGEVYTWGKGARGRLGRKEEDSGIPKAVQLDESHPFVVTSVACCHGNTLLAVKPEGREAPTEPAAMPGFDYKFLEKPKRRFQCPLCSKAMREPVQVSTCGHRFCDTCLQEFLRLELAAYVNTPLMLFFFSFLPPHKPTIDPMKGPRRKSLCQTNKRTGERSAQSQISRGRRELCALAVSGSTGGNTTAQASAPVTRAHLGASATAHIRALIRLVIARRRPVTGVSPLCAACRLVAVARKKHPSALYREGVFKCPEDQLPLDYAKIYPDPELEQQILALPIRCIHSEEGCRWTGQMKQLQGHFSTCAFNVIPCPNRCSVKLTRRDLPDHLQHDCPKRKARLSNHQGVCPQESVYCENKCGARMMRRLLSQHGMAECPKRTQPCKYCGKEFVFDTIQNHQYHCPRFPVQCPNQCGTPNIAREDLANHVKDNCGSALVLCPFKDAGCKHRCPKLAIGRHLEDTTKSHLTMMCNLVGRQRQEILELRREMEELSVSHDGVLIWKLNDYSRKLQEAKLRSNHEFFSPPFYTHRYGYKLQVSAFLNGNGSAARAPHLSSDPSLSKPQHITETFNPDPNWKNFQKPCSSRNSLDESTLGFGYPKFISHEEIKKRNYIRDNCIFIKASIEIPQKIMA</sequence>
<reference evidence="1" key="1">
    <citation type="submission" date="2022-04" db="EMBL/GenBank/DDBJ databases">
        <title>Jade perch genome.</title>
        <authorList>
            <person name="Chao B."/>
        </authorList>
    </citation>
    <scope>NUCLEOTIDE SEQUENCE</scope>
    <source>
        <strain evidence="1">CB-2022</strain>
    </source>
</reference>
<organism evidence="1 2">
    <name type="scientific">Scortum barcoo</name>
    <name type="common">barcoo grunter</name>
    <dbReference type="NCBI Taxonomy" id="214431"/>
    <lineage>
        <taxon>Eukaryota</taxon>
        <taxon>Metazoa</taxon>
        <taxon>Chordata</taxon>
        <taxon>Craniata</taxon>
        <taxon>Vertebrata</taxon>
        <taxon>Euteleostomi</taxon>
        <taxon>Actinopterygii</taxon>
        <taxon>Neopterygii</taxon>
        <taxon>Teleostei</taxon>
        <taxon>Neoteleostei</taxon>
        <taxon>Acanthomorphata</taxon>
        <taxon>Eupercaria</taxon>
        <taxon>Centrarchiformes</taxon>
        <taxon>Terapontoidei</taxon>
        <taxon>Terapontidae</taxon>
        <taxon>Scortum</taxon>
    </lineage>
</organism>
<accession>A0ACB8VFJ5</accession>
<gene>
    <name evidence="1" type="ORF">L3Q82_004922</name>
</gene>
<dbReference type="Proteomes" id="UP000831701">
    <property type="component" value="Chromosome 22"/>
</dbReference>
<evidence type="ECO:0000313" key="1">
    <source>
        <dbReference type="EMBL" id="KAI3353677.1"/>
    </source>
</evidence>
<comment type="caution">
    <text evidence="1">The sequence shown here is derived from an EMBL/GenBank/DDBJ whole genome shotgun (WGS) entry which is preliminary data.</text>
</comment>
<keyword evidence="2" id="KW-1185">Reference proteome</keyword>